<gene>
    <name evidence="1" type="primary">181</name>
    <name evidence="1" type="ORF">SEA_YVONNETASTIC_181</name>
</gene>
<name>A0A142K9E2_9CAUD</name>
<reference evidence="2" key="1">
    <citation type="submission" date="2016-03" db="EMBL/GenBank/DDBJ databases">
        <authorList>
            <person name="Ploux O."/>
        </authorList>
    </citation>
    <scope>NUCLEOTIDE SEQUENCE [LARGE SCALE GENOMIC DNA]</scope>
</reference>
<proteinExistence type="predicted"/>
<keyword evidence="2" id="KW-1185">Reference proteome</keyword>
<sequence>MDTEEGHGEKIFQSELYGAIIRQQISDAQATQRSLDNYHAEREAQLNWLKQAIEDYALSQDSKSVEYKLLRILHDSWSIKSEEVAW</sequence>
<dbReference type="Proteomes" id="UP000201371">
    <property type="component" value="Segment"/>
</dbReference>
<dbReference type="KEGG" id="vg:29125143"/>
<dbReference type="EMBL" id="KU963248">
    <property type="protein sequence ID" value="AMS02725.1"/>
    <property type="molecule type" value="Genomic_DNA"/>
</dbReference>
<accession>A0A142K9E2</accession>
<dbReference type="GeneID" id="29125143"/>
<protein>
    <submittedName>
        <fullName evidence="1">Uncharacterized protein</fullName>
    </submittedName>
</protein>
<dbReference type="RefSeq" id="YP_009301235.1">
    <property type="nucleotide sequence ID" value="NC_031230.1"/>
</dbReference>
<dbReference type="OrthoDB" id="29099at10239"/>
<evidence type="ECO:0000313" key="2">
    <source>
        <dbReference type="Proteomes" id="UP000201371"/>
    </source>
</evidence>
<evidence type="ECO:0000313" key="1">
    <source>
        <dbReference type="EMBL" id="AMS02725.1"/>
    </source>
</evidence>
<organism evidence="1 2">
    <name type="scientific">Gordonia phage Yvonnetastic</name>
    <dbReference type="NCBI Taxonomy" id="1821566"/>
    <lineage>
        <taxon>Viruses</taxon>
        <taxon>Duplodnaviria</taxon>
        <taxon>Heunggongvirae</taxon>
        <taxon>Uroviricota</taxon>
        <taxon>Caudoviricetes</taxon>
        <taxon>Yvonnevirus</taxon>
        <taxon>Yvonnevirus yvonnetastic</taxon>
        <taxon>Gordonia virus Yvonnetastic</taxon>
    </lineage>
</organism>